<name>A0A2U2CI01_9RHOB</name>
<dbReference type="RefSeq" id="WP_109531307.1">
    <property type="nucleotide sequence ID" value="NZ_QEYD01000001.1"/>
</dbReference>
<proteinExistence type="predicted"/>
<dbReference type="SUPFAM" id="SSF52833">
    <property type="entry name" value="Thioredoxin-like"/>
    <property type="match status" value="1"/>
</dbReference>
<evidence type="ECO:0000313" key="1">
    <source>
        <dbReference type="EMBL" id="PWE31506.1"/>
    </source>
</evidence>
<dbReference type="GO" id="GO:0016853">
    <property type="term" value="F:isomerase activity"/>
    <property type="evidence" value="ECO:0007669"/>
    <property type="project" value="UniProtKB-KW"/>
</dbReference>
<dbReference type="GeneID" id="94363328"/>
<evidence type="ECO:0000313" key="2">
    <source>
        <dbReference type="Proteomes" id="UP000244940"/>
    </source>
</evidence>
<keyword evidence="2" id="KW-1185">Reference proteome</keyword>
<dbReference type="AlphaFoldDB" id="A0A2U2CI01"/>
<dbReference type="Proteomes" id="UP000244940">
    <property type="component" value="Unassembled WGS sequence"/>
</dbReference>
<dbReference type="InterPro" id="IPR036249">
    <property type="entry name" value="Thioredoxin-like_sf"/>
</dbReference>
<organism evidence="1 2">
    <name type="scientific">Pararhodobacter marinus</name>
    <dbReference type="NCBI Taxonomy" id="2184063"/>
    <lineage>
        <taxon>Bacteria</taxon>
        <taxon>Pseudomonadati</taxon>
        <taxon>Pseudomonadota</taxon>
        <taxon>Alphaproteobacteria</taxon>
        <taxon>Rhodobacterales</taxon>
        <taxon>Paracoccaceae</taxon>
        <taxon>Pararhodobacter</taxon>
    </lineage>
</organism>
<dbReference type="OrthoDB" id="9813770at2"/>
<dbReference type="EMBL" id="QEYD01000001">
    <property type="protein sequence ID" value="PWE31506.1"/>
    <property type="molecule type" value="Genomic_DNA"/>
</dbReference>
<sequence length="220" mass="23619">MTSPSLTLDYLFDPLCGWCYASSAMLAGIASHYPDRLTLRPSGLFDAPRPVSAIAGHAWSNDQRIAAIAGLPLSTAYRDEVLMAPGGVFTSRFLTRALVALGQIDRGLEPRFLHRAQHARYVLAQDTSRPENVTALAETEMAEADLPFDAGDFARRLTGDADLAARAEARIAETNRLQQSLTAGVPKLVIGRDGENLILEGEAIYRGAGPVLAVIAEMVA</sequence>
<dbReference type="Gene3D" id="3.40.30.10">
    <property type="entry name" value="Glutaredoxin"/>
    <property type="match status" value="1"/>
</dbReference>
<reference evidence="1 2" key="1">
    <citation type="submission" date="2018-05" db="EMBL/GenBank/DDBJ databases">
        <title>Pararhodobacter marina sp. nov., isolated from deep-sea water of the Indian Ocean.</title>
        <authorList>
            <person name="Lai Q.Sr."/>
            <person name="Liu X."/>
            <person name="Shao Z."/>
        </authorList>
    </citation>
    <scope>NUCLEOTIDE SEQUENCE [LARGE SCALE GENOMIC DNA]</scope>
    <source>
        <strain evidence="1 2">CIC4N-9</strain>
    </source>
</reference>
<protein>
    <submittedName>
        <fullName evidence="1">Protein-disulfide isomerase</fullName>
    </submittedName>
</protein>
<gene>
    <name evidence="1" type="ORF">C4N9_00350</name>
</gene>
<keyword evidence="1" id="KW-0413">Isomerase</keyword>
<accession>A0A2U2CI01</accession>
<comment type="caution">
    <text evidence="1">The sequence shown here is derived from an EMBL/GenBank/DDBJ whole genome shotgun (WGS) entry which is preliminary data.</text>
</comment>